<name>A0A8H9M681_9BURK</name>
<feature type="compositionally biased region" description="Basic and acidic residues" evidence="1">
    <location>
        <begin position="156"/>
        <end position="166"/>
    </location>
</feature>
<protein>
    <recommendedName>
        <fullName evidence="4">ParB/Sulfiredoxin domain-containing protein</fullName>
    </recommendedName>
</protein>
<reference evidence="3" key="1">
    <citation type="journal article" date="2019" name="Int. J. Syst. Evol. Microbiol.">
        <title>The Global Catalogue of Microorganisms (GCM) 10K type strain sequencing project: providing services to taxonomists for standard genome sequencing and annotation.</title>
        <authorList>
            <consortium name="The Broad Institute Genomics Platform"/>
            <consortium name="The Broad Institute Genome Sequencing Center for Infectious Disease"/>
            <person name="Wu L."/>
            <person name="Ma J."/>
        </authorList>
    </citation>
    <scope>NUCLEOTIDE SEQUENCE [LARGE SCALE GENOMIC DNA]</scope>
    <source>
        <strain evidence="3">KCTC 42083</strain>
    </source>
</reference>
<keyword evidence="3" id="KW-1185">Reference proteome</keyword>
<dbReference type="SUPFAM" id="SSF110849">
    <property type="entry name" value="ParB/Sulfiredoxin"/>
    <property type="match status" value="1"/>
</dbReference>
<feature type="region of interest" description="Disordered" evidence="1">
    <location>
        <begin position="151"/>
        <end position="177"/>
    </location>
</feature>
<organism evidence="2 3">
    <name type="scientific">Alcaligenes pakistanensis</name>
    <dbReference type="NCBI Taxonomy" id="1482717"/>
    <lineage>
        <taxon>Bacteria</taxon>
        <taxon>Pseudomonadati</taxon>
        <taxon>Pseudomonadota</taxon>
        <taxon>Betaproteobacteria</taxon>
        <taxon>Burkholderiales</taxon>
        <taxon>Alcaligenaceae</taxon>
        <taxon>Alcaligenes</taxon>
    </lineage>
</organism>
<sequence length="463" mass="51004">MAPDTFSQASPELKEELGDRTLSVNRLHLDPENPRHTPLESDSEVIAQLCNEELIEELANDIATRGALSPLDVLGVIPYDGHPGHFIAVEGNRRTCALILLLDPSRAPNRELQAQLRRLTATAKVPKDVKVHVFADREAAKPWIDLRHLGPQGGRGTREWNADQKTRAAGSNRNTSSKANKLALEVLDRLVNTGLLTQEQRDKVSLTTITRYLGTPGVRALLGLGSASKLVYTHETGEVDLALLKLVMDSITKQNDDTLLVNSRTNSEDRLKYATTLKSNNQTPVTPIDNPAPPEAITATLPVASAPDTKLSLVKKKRTPRNPAQISTLFDSSFMVPCKDRVLLRLRAEALSMRLDDFPFAANYLLRAFVEQTMILFAKKRGKYSPEMNDHKLTQVCMNELAVLGVTGKALTVISKAAGSRDQPYSLHSLGHAVHGGSIPTRPHLRALFDTWEPSLRAMLDEL</sequence>
<dbReference type="RefSeq" id="WP_229841319.1">
    <property type="nucleotide sequence ID" value="NZ_BMZN01000004.1"/>
</dbReference>
<gene>
    <name evidence="2" type="ORF">GCM10010096_25810</name>
</gene>
<proteinExistence type="predicted"/>
<evidence type="ECO:0000256" key="1">
    <source>
        <dbReference type="SAM" id="MobiDB-lite"/>
    </source>
</evidence>
<dbReference type="AlphaFoldDB" id="A0A8H9M681"/>
<dbReference type="Proteomes" id="UP000608923">
    <property type="component" value="Unassembled WGS sequence"/>
</dbReference>
<evidence type="ECO:0000313" key="2">
    <source>
        <dbReference type="EMBL" id="GHC52525.1"/>
    </source>
</evidence>
<dbReference type="InterPro" id="IPR036086">
    <property type="entry name" value="ParB/Sulfiredoxin_sf"/>
</dbReference>
<evidence type="ECO:0008006" key="4">
    <source>
        <dbReference type="Google" id="ProtNLM"/>
    </source>
</evidence>
<accession>A0A8H9M681</accession>
<dbReference type="EMBL" id="BMZN01000004">
    <property type="protein sequence ID" value="GHC52525.1"/>
    <property type="molecule type" value="Genomic_DNA"/>
</dbReference>
<comment type="caution">
    <text evidence="2">The sequence shown here is derived from an EMBL/GenBank/DDBJ whole genome shotgun (WGS) entry which is preliminary data.</text>
</comment>
<evidence type="ECO:0000313" key="3">
    <source>
        <dbReference type="Proteomes" id="UP000608923"/>
    </source>
</evidence>